<evidence type="ECO:0000259" key="2">
    <source>
        <dbReference type="Pfam" id="PF21307"/>
    </source>
</evidence>
<evidence type="ECO:0000259" key="1">
    <source>
        <dbReference type="Pfam" id="PF14498"/>
    </source>
</evidence>
<keyword evidence="4" id="KW-0378">Hydrolase</keyword>
<dbReference type="RefSeq" id="WP_380896547.1">
    <property type="nucleotide sequence ID" value="NZ_JBHTKY010000015.1"/>
</dbReference>
<name>A0ABW3RM70_9SPHI</name>
<dbReference type="EMBL" id="JBHTKY010000015">
    <property type="protein sequence ID" value="MFD1166109.1"/>
    <property type="molecule type" value="Genomic_DNA"/>
</dbReference>
<dbReference type="PANTHER" id="PTHR31084:SF0">
    <property type="entry name" value="ALPHA-L-FUCOSIDASE 2"/>
    <property type="match status" value="1"/>
</dbReference>
<evidence type="ECO:0000259" key="3">
    <source>
        <dbReference type="Pfam" id="PF22124"/>
    </source>
</evidence>
<dbReference type="InterPro" id="IPR012341">
    <property type="entry name" value="6hp_glycosidase-like_sf"/>
</dbReference>
<sequence length="779" mass="87978">MKNLINLFLFIFPVFVFGQKEDIKLWYQQPAAKWTEALPLGNGRLGAMVHGRVDQELFQLNEESLWAGSKINNNNKQSAAHLKEIQDAIFESRFDDAKELATKYMVGTPARIRSYQPMGNLRVLYPWSKSDSKDYSRTLLLNEGLHTTSFNINGNKIDQTSFISAVDDALFLDWKSDEPISFSIELDRARDVKEYGAWQDGAYYVGQIQDSVKKDSGPAGNHMRFSAGFKVISIDGEFEVFKDEGKSGIKVKNIKNLKLAFTGATDYNLDKLDFDHSIDPLKNIERQLSGLKSNSNRDFYALHVNEHRSMFDRVSISLNAVGESELPTDQRLKAFSEGTEDFGLPVLFYQYGRYLLMSSSRSPGRLPANLQGVWNQEYEAPWNSDFHTNINLQMNYWPAESGDFGETSLILANFMKEIVKPGSETAKEMYGANGWTIHHLTDPFGRTGVADGVWGVSPMAGPWMTFPIYRHYAFSKDEKYLREIAYPILKGSLLWVLDFLVKSPEGYLVTNPSHSPENEFETEVNGRTVKSQLSYASTIDIQIIHELFDNFEQAAKQLKVDQDLVEKIFAIRLQMPPIRVGKSGAIQEWIHDYKEVEPGHRHMSHLLGLYPGNSINPSTIELFSAAKKTIENRLSAGGGHTGWSKAWIVNFYARLLDGEKANAHLKELIGKTCLPNLFSTHPPFQIDGNFGGAAGFAEMLIQSQNEDIVLLPAIPSSWKSGSVHGLKARGNYKFNFNWSEGKIRDLVVNSDQTANISIKFKGNSKRFELKKGENRLSFD</sequence>
<accession>A0ABW3RM70</accession>
<proteinExistence type="predicted"/>
<dbReference type="Pfam" id="PF21307">
    <property type="entry name" value="Glyco_hydro_95_C"/>
    <property type="match status" value="1"/>
</dbReference>
<comment type="caution">
    <text evidence="4">The sequence shown here is derived from an EMBL/GenBank/DDBJ whole genome shotgun (WGS) entry which is preliminary data.</text>
</comment>
<dbReference type="PANTHER" id="PTHR31084">
    <property type="entry name" value="ALPHA-L-FUCOSIDASE 2"/>
    <property type="match status" value="1"/>
</dbReference>
<organism evidence="4 5">
    <name type="scientific">Sphingobacterium daejeonense</name>
    <dbReference type="NCBI Taxonomy" id="371142"/>
    <lineage>
        <taxon>Bacteria</taxon>
        <taxon>Pseudomonadati</taxon>
        <taxon>Bacteroidota</taxon>
        <taxon>Sphingobacteriia</taxon>
        <taxon>Sphingobacteriales</taxon>
        <taxon>Sphingobacteriaceae</taxon>
        <taxon>Sphingobacterium</taxon>
    </lineage>
</organism>
<dbReference type="InterPro" id="IPR016518">
    <property type="entry name" value="Alpha-L-fucosidase"/>
</dbReference>
<dbReference type="GO" id="GO:0016787">
    <property type="term" value="F:hydrolase activity"/>
    <property type="evidence" value="ECO:0007669"/>
    <property type="project" value="UniProtKB-KW"/>
</dbReference>
<dbReference type="Pfam" id="PF22124">
    <property type="entry name" value="Glyco_hydro_95_cat"/>
    <property type="match status" value="1"/>
</dbReference>
<reference evidence="5" key="1">
    <citation type="journal article" date="2019" name="Int. J. Syst. Evol. Microbiol.">
        <title>The Global Catalogue of Microorganisms (GCM) 10K type strain sequencing project: providing services to taxonomists for standard genome sequencing and annotation.</title>
        <authorList>
            <consortium name="The Broad Institute Genomics Platform"/>
            <consortium name="The Broad Institute Genome Sequencing Center for Infectious Disease"/>
            <person name="Wu L."/>
            <person name="Ma J."/>
        </authorList>
    </citation>
    <scope>NUCLEOTIDE SEQUENCE [LARGE SCALE GENOMIC DNA]</scope>
    <source>
        <strain evidence="5">CCUG 52468</strain>
    </source>
</reference>
<dbReference type="SUPFAM" id="SSF48208">
    <property type="entry name" value="Six-hairpin glycosidases"/>
    <property type="match status" value="1"/>
</dbReference>
<evidence type="ECO:0000313" key="4">
    <source>
        <dbReference type="EMBL" id="MFD1166109.1"/>
    </source>
</evidence>
<evidence type="ECO:0000313" key="5">
    <source>
        <dbReference type="Proteomes" id="UP001597205"/>
    </source>
</evidence>
<protein>
    <submittedName>
        <fullName evidence="4">Glycoside hydrolase N-terminal domain-containing protein</fullName>
    </submittedName>
</protein>
<dbReference type="InterPro" id="IPR008928">
    <property type="entry name" value="6-hairpin_glycosidase_sf"/>
</dbReference>
<dbReference type="InterPro" id="IPR054363">
    <property type="entry name" value="GH95_cat"/>
</dbReference>
<keyword evidence="5" id="KW-1185">Reference proteome</keyword>
<feature type="domain" description="Glycosyl hydrolase family 95 catalytic" evidence="3">
    <location>
        <begin position="299"/>
        <end position="700"/>
    </location>
</feature>
<dbReference type="PIRSF" id="PIRSF007663">
    <property type="entry name" value="UCP007663"/>
    <property type="match status" value="1"/>
</dbReference>
<dbReference type="InterPro" id="IPR027414">
    <property type="entry name" value="GH95_N_dom"/>
</dbReference>
<dbReference type="InterPro" id="IPR049053">
    <property type="entry name" value="AFCA-like_C"/>
</dbReference>
<dbReference type="Proteomes" id="UP001597205">
    <property type="component" value="Unassembled WGS sequence"/>
</dbReference>
<feature type="domain" description="Alpha fucosidase A-like C-terminal" evidence="2">
    <location>
        <begin position="702"/>
        <end position="772"/>
    </location>
</feature>
<dbReference type="Pfam" id="PF14498">
    <property type="entry name" value="Glyco_hyd_65N_2"/>
    <property type="match status" value="1"/>
</dbReference>
<dbReference type="Gene3D" id="1.50.10.10">
    <property type="match status" value="1"/>
</dbReference>
<feature type="domain" description="Glycosyl hydrolase family 95 N-terminal" evidence="1">
    <location>
        <begin position="25"/>
        <end position="268"/>
    </location>
</feature>
<gene>
    <name evidence="4" type="ORF">ACFQ2C_10880</name>
</gene>